<dbReference type="Proteomes" id="UP000324800">
    <property type="component" value="Unassembled WGS sequence"/>
</dbReference>
<dbReference type="AlphaFoldDB" id="A0A5J4WJ00"/>
<comment type="caution">
    <text evidence="1">The sequence shown here is derived from an EMBL/GenBank/DDBJ whole genome shotgun (WGS) entry which is preliminary data.</text>
</comment>
<evidence type="ECO:0000313" key="2">
    <source>
        <dbReference type="Proteomes" id="UP000324800"/>
    </source>
</evidence>
<sequence>MKCHFAVKIRFPTFVTEFNGVSVVILTVVLIQISDLHDRHVFTSLSSSAIGELDQGGIYQLEEDDEEEDATVFLISILKLTSDGIGESDQGGIYQLEEDDEEDYYYCCCYCYQAYGTGKEGFGILVGQIAYGVDGRGC</sequence>
<reference evidence="1 2" key="1">
    <citation type="submission" date="2019-03" db="EMBL/GenBank/DDBJ databases">
        <title>Single cell metagenomics reveals metabolic interactions within the superorganism composed of flagellate Streblomastix strix and complex community of Bacteroidetes bacteria on its surface.</title>
        <authorList>
            <person name="Treitli S.C."/>
            <person name="Kolisko M."/>
            <person name="Husnik F."/>
            <person name="Keeling P."/>
            <person name="Hampl V."/>
        </authorList>
    </citation>
    <scope>NUCLEOTIDE SEQUENCE [LARGE SCALE GENOMIC DNA]</scope>
    <source>
        <strain evidence="1">ST1C</strain>
    </source>
</reference>
<evidence type="ECO:0000313" key="1">
    <source>
        <dbReference type="EMBL" id="KAA6394696.1"/>
    </source>
</evidence>
<protein>
    <submittedName>
        <fullName evidence="1">Uncharacterized protein</fullName>
    </submittedName>
</protein>
<organism evidence="1 2">
    <name type="scientific">Streblomastix strix</name>
    <dbReference type="NCBI Taxonomy" id="222440"/>
    <lineage>
        <taxon>Eukaryota</taxon>
        <taxon>Metamonada</taxon>
        <taxon>Preaxostyla</taxon>
        <taxon>Oxymonadida</taxon>
        <taxon>Streblomastigidae</taxon>
        <taxon>Streblomastix</taxon>
    </lineage>
</organism>
<accession>A0A5J4WJ00</accession>
<name>A0A5J4WJ00_9EUKA</name>
<gene>
    <name evidence="1" type="ORF">EZS28_009774</name>
</gene>
<dbReference type="EMBL" id="SNRW01001874">
    <property type="protein sequence ID" value="KAA6394696.1"/>
    <property type="molecule type" value="Genomic_DNA"/>
</dbReference>
<proteinExistence type="predicted"/>